<evidence type="ECO:0000313" key="1">
    <source>
        <dbReference type="EMBL" id="OWP25733.1"/>
    </source>
</evidence>
<evidence type="ECO:0000313" key="2">
    <source>
        <dbReference type="Proteomes" id="UP000197470"/>
    </source>
</evidence>
<name>A0A246EGK1_FUSNP</name>
<sequence length="208" mass="25145">MILNMKFTLIFRGVIMSILFDKLMNTIGEDEIIKRLGKPYFNRLKRNSNVWIYHIYTKINLEKEVGYTYEDYLQDFDYEINKYKEKKAVYKIWKTGSSIYEYGIKLGLKRNYLYRMLRSGFDTVINENIKYLLLDTFDIEYNLDDIKNFKIEVHEKFCKLIGSKEELEKVISKYEIDYPILCHNEQYSVAFNGPLFRKIKKSYKDIIK</sequence>
<dbReference type="EMBL" id="NHRT01000001">
    <property type="protein sequence ID" value="OWP25733.1"/>
    <property type="molecule type" value="Genomic_DNA"/>
</dbReference>
<accession>A0A246EGK1</accession>
<dbReference type="AlphaFoldDB" id="A0A246EGK1"/>
<gene>
    <name evidence="1" type="ORF">CA839_07380</name>
</gene>
<protein>
    <submittedName>
        <fullName evidence="1">Uncharacterized protein</fullName>
    </submittedName>
</protein>
<dbReference type="Proteomes" id="UP000197470">
    <property type="component" value="Unassembled WGS sequence"/>
</dbReference>
<organism evidence="1 2">
    <name type="scientific">Fusobacterium nucleatum subsp. polymorphum</name>
    <name type="common">Fusobacterium polymorphum</name>
    <dbReference type="NCBI Taxonomy" id="76857"/>
    <lineage>
        <taxon>Bacteria</taxon>
        <taxon>Fusobacteriati</taxon>
        <taxon>Fusobacteriota</taxon>
        <taxon>Fusobacteriia</taxon>
        <taxon>Fusobacteriales</taxon>
        <taxon>Fusobacteriaceae</taxon>
        <taxon>Fusobacterium</taxon>
    </lineage>
</organism>
<comment type="caution">
    <text evidence="1">The sequence shown here is derived from an EMBL/GenBank/DDBJ whole genome shotgun (WGS) entry which is preliminary data.</text>
</comment>
<proteinExistence type="predicted"/>
<reference evidence="1 2" key="1">
    <citation type="submission" date="2017-05" db="EMBL/GenBank/DDBJ databases">
        <title>Genome sequencing of Fusobacterium nucleatum subsp. polymorphum KCOM 1001 (=ChDC F119).</title>
        <authorList>
            <person name="Kook J.-K."/>
            <person name="Park S.-N."/>
            <person name="Lim Y.K."/>
            <person name="Roh H."/>
        </authorList>
    </citation>
    <scope>NUCLEOTIDE SEQUENCE [LARGE SCALE GENOMIC DNA]</scope>
    <source>
        <strain evidence="1 2">KCOM 1001</strain>
    </source>
</reference>